<name>A0A430AH76_9ENTE</name>
<dbReference type="RefSeq" id="WP_126825106.1">
    <property type="nucleotide sequence ID" value="NZ_JBHLWU010000002.1"/>
</dbReference>
<evidence type="ECO:0008006" key="4">
    <source>
        <dbReference type="Google" id="ProtNLM"/>
    </source>
</evidence>
<evidence type="ECO:0000313" key="3">
    <source>
        <dbReference type="Proteomes" id="UP000288669"/>
    </source>
</evidence>
<sequence>MAGVKQVMDITDWAVQREIVFLVLFMLVFAILCFVIYKVAKVLGEEREQSISERKEYLVTLTKQQELIEQQQQILEEEKQTLAGISTTVINVDRKLDNMMEKIQYSKEEKSSF</sequence>
<dbReference type="Proteomes" id="UP000288669">
    <property type="component" value="Unassembled WGS sequence"/>
</dbReference>
<accession>A0A430AH76</accession>
<organism evidence="2 3">
    <name type="scientific">Vagococcus entomophilus</name>
    <dbReference type="NCBI Taxonomy" id="1160095"/>
    <lineage>
        <taxon>Bacteria</taxon>
        <taxon>Bacillati</taxon>
        <taxon>Bacillota</taxon>
        <taxon>Bacilli</taxon>
        <taxon>Lactobacillales</taxon>
        <taxon>Enterococcaceae</taxon>
        <taxon>Vagococcus</taxon>
    </lineage>
</organism>
<comment type="caution">
    <text evidence="2">The sequence shown here is derived from an EMBL/GenBank/DDBJ whole genome shotgun (WGS) entry which is preliminary data.</text>
</comment>
<dbReference type="AlphaFoldDB" id="A0A430AH76"/>
<proteinExistence type="predicted"/>
<keyword evidence="1" id="KW-0812">Transmembrane</keyword>
<evidence type="ECO:0000313" key="2">
    <source>
        <dbReference type="EMBL" id="RSU07265.1"/>
    </source>
</evidence>
<protein>
    <recommendedName>
        <fullName evidence="4">Holin</fullName>
    </recommendedName>
</protein>
<gene>
    <name evidence="2" type="ORF">CBF30_08400</name>
</gene>
<keyword evidence="3" id="KW-1185">Reference proteome</keyword>
<dbReference type="EMBL" id="NGJZ01000002">
    <property type="protein sequence ID" value="RSU07265.1"/>
    <property type="molecule type" value="Genomic_DNA"/>
</dbReference>
<feature type="transmembrane region" description="Helical" evidence="1">
    <location>
        <begin position="20"/>
        <end position="40"/>
    </location>
</feature>
<keyword evidence="1" id="KW-0472">Membrane</keyword>
<evidence type="ECO:0000256" key="1">
    <source>
        <dbReference type="SAM" id="Phobius"/>
    </source>
</evidence>
<keyword evidence="1" id="KW-1133">Transmembrane helix</keyword>
<reference evidence="2 3" key="1">
    <citation type="submission" date="2017-05" db="EMBL/GenBank/DDBJ databases">
        <title>Vagococcus spp. assemblies.</title>
        <authorList>
            <person name="Gulvik C.A."/>
        </authorList>
    </citation>
    <scope>NUCLEOTIDE SEQUENCE [LARGE SCALE GENOMIC DNA]</scope>
    <source>
        <strain evidence="2 3">DSM 24756</strain>
    </source>
</reference>